<dbReference type="Pfam" id="PF14104">
    <property type="entry name" value="DUF4277"/>
    <property type="match status" value="1"/>
</dbReference>
<dbReference type="PANTHER" id="PTHR34614:SF2">
    <property type="entry name" value="TRANSPOSASE IS4-LIKE DOMAIN-CONTAINING PROTEIN"/>
    <property type="match status" value="1"/>
</dbReference>
<dbReference type="EMBL" id="FMID01000004">
    <property type="protein sequence ID" value="SCL74265.1"/>
    <property type="molecule type" value="Genomic_DNA"/>
</dbReference>
<evidence type="ECO:0000313" key="2">
    <source>
        <dbReference type="EMBL" id="SCL74265.1"/>
    </source>
</evidence>
<dbReference type="AlphaFoldDB" id="A0A1M4MHA6"/>
<name>A0A1M4MHA6_9EURY</name>
<dbReference type="InterPro" id="IPR025457">
    <property type="entry name" value="DUF4277"/>
</dbReference>
<reference evidence="2 3" key="1">
    <citation type="submission" date="2016-08" db="EMBL/GenBank/DDBJ databases">
        <authorList>
            <person name="Seilhamer J.J."/>
        </authorList>
    </citation>
    <scope>NUCLEOTIDE SEQUENCE [LARGE SCALE GENOMIC DNA]</scope>
    <source>
        <strain evidence="2">L21-II-0</strain>
    </source>
</reference>
<evidence type="ECO:0000259" key="1">
    <source>
        <dbReference type="Pfam" id="PF14104"/>
    </source>
</evidence>
<dbReference type="STRING" id="118126.L21_0133"/>
<feature type="domain" description="DUF4277" evidence="1">
    <location>
        <begin position="14"/>
        <end position="84"/>
    </location>
</feature>
<sequence>MPASANFIEGSNISFGHLGIVADAFETLGIAAVIDRAIPKTPQHHLTHGEVVKAMVLNGLGFVERRLYLYPEFFSDIAVDWLYSGEKWTEYWFHSRTYSNIYLTFSKYQKLFVYLSETYTV</sequence>
<dbReference type="PANTHER" id="PTHR34614">
    <property type="match status" value="1"/>
</dbReference>
<dbReference type="OrthoDB" id="112316at2157"/>
<dbReference type="RefSeq" id="WP_074368579.1">
    <property type="nucleotide sequence ID" value="NZ_FMID01000004.1"/>
</dbReference>
<dbReference type="Proteomes" id="UP000184671">
    <property type="component" value="Unassembled WGS sequence"/>
</dbReference>
<accession>A0A1M4MHA6</accession>
<protein>
    <submittedName>
        <fullName evidence="2">Transposase</fullName>
    </submittedName>
</protein>
<proteinExistence type="predicted"/>
<organism evidence="2 3">
    <name type="scientific">Methanoculleus chikugoensis</name>
    <dbReference type="NCBI Taxonomy" id="118126"/>
    <lineage>
        <taxon>Archaea</taxon>
        <taxon>Methanobacteriati</taxon>
        <taxon>Methanobacteriota</taxon>
        <taxon>Stenosarchaea group</taxon>
        <taxon>Methanomicrobia</taxon>
        <taxon>Methanomicrobiales</taxon>
        <taxon>Methanomicrobiaceae</taxon>
        <taxon>Methanoculleus</taxon>
    </lineage>
</organism>
<gene>
    <name evidence="2" type="ORF">L21_0133</name>
</gene>
<evidence type="ECO:0000313" key="3">
    <source>
        <dbReference type="Proteomes" id="UP000184671"/>
    </source>
</evidence>